<accession>A0A8J3W345</accession>
<dbReference type="EMBL" id="BOOH01000003">
    <property type="protein sequence ID" value="GIH73940.1"/>
    <property type="molecule type" value="Genomic_DNA"/>
</dbReference>
<dbReference type="Pfam" id="PF05401">
    <property type="entry name" value="NodS"/>
    <property type="match status" value="1"/>
</dbReference>
<sequence length="273" mass="30857">MTIAARLAETMHRTLFRTVSLLSPRGQGAVLSRYFDWWHRRPDPWNLTVDGYERHKYTATLRQLPARPYRRILEVGCSEGVFTRLLAAAYPDAEITGIDISARALSRARRRIGADRRVRFLEADLLSHHPGHRFDLVFCAETLYYLGRDDRLRRASARLSDLLDPTGLLVVVHPWPEAARLHRYLESGTAVVKLSEHVDTSVHRPFAVAVYQAARARRERPARPWLAAPAKDPRAAASDVQDRTLPTRLPGAPLTTAPPSLLWKGMDGRPQPG</sequence>
<feature type="region of interest" description="Disordered" evidence="1">
    <location>
        <begin position="222"/>
        <end position="273"/>
    </location>
</feature>
<dbReference type="Proteomes" id="UP000616724">
    <property type="component" value="Unassembled WGS sequence"/>
</dbReference>
<evidence type="ECO:0008006" key="4">
    <source>
        <dbReference type="Google" id="ProtNLM"/>
    </source>
</evidence>
<dbReference type="RefSeq" id="WP_203888691.1">
    <property type="nucleotide sequence ID" value="NZ_BOOH01000003.1"/>
</dbReference>
<dbReference type="GO" id="GO:0008757">
    <property type="term" value="F:S-adenosylmethionine-dependent methyltransferase activity"/>
    <property type="evidence" value="ECO:0007669"/>
    <property type="project" value="InterPro"/>
</dbReference>
<dbReference type="SUPFAM" id="SSF53335">
    <property type="entry name" value="S-adenosyl-L-methionine-dependent methyltransferases"/>
    <property type="match status" value="1"/>
</dbReference>
<dbReference type="CDD" id="cd02440">
    <property type="entry name" value="AdoMet_MTases"/>
    <property type="match status" value="1"/>
</dbReference>
<evidence type="ECO:0000313" key="3">
    <source>
        <dbReference type="Proteomes" id="UP000616724"/>
    </source>
</evidence>
<dbReference type="Gene3D" id="3.40.50.150">
    <property type="entry name" value="Vaccinia Virus protein VP39"/>
    <property type="match status" value="1"/>
</dbReference>
<gene>
    <name evidence="2" type="ORF">Plo01_03690</name>
</gene>
<evidence type="ECO:0000313" key="2">
    <source>
        <dbReference type="EMBL" id="GIH73940.1"/>
    </source>
</evidence>
<keyword evidence="3" id="KW-1185">Reference proteome</keyword>
<dbReference type="GO" id="GO:0009312">
    <property type="term" value="P:oligosaccharide biosynthetic process"/>
    <property type="evidence" value="ECO:0007669"/>
    <property type="project" value="InterPro"/>
</dbReference>
<name>A0A8J3W345_9ACTN</name>
<comment type="caution">
    <text evidence="2">The sequence shown here is derived from an EMBL/GenBank/DDBJ whole genome shotgun (WGS) entry which is preliminary data.</text>
</comment>
<protein>
    <recommendedName>
        <fullName evidence="4">Methyltransferase domain-containing protein</fullName>
    </recommendedName>
</protein>
<dbReference type="InterPro" id="IPR029063">
    <property type="entry name" value="SAM-dependent_MTases_sf"/>
</dbReference>
<reference evidence="2 3" key="1">
    <citation type="submission" date="2021-01" db="EMBL/GenBank/DDBJ databases">
        <title>Whole genome shotgun sequence of Planobispora longispora NBRC 13918.</title>
        <authorList>
            <person name="Komaki H."/>
            <person name="Tamura T."/>
        </authorList>
    </citation>
    <scope>NUCLEOTIDE SEQUENCE [LARGE SCALE GENOMIC DNA]</scope>
    <source>
        <strain evidence="2 3">NBRC 13918</strain>
    </source>
</reference>
<dbReference type="PANTHER" id="PTHR43861:SF1">
    <property type="entry name" value="TRANS-ACONITATE 2-METHYLTRANSFERASE"/>
    <property type="match status" value="1"/>
</dbReference>
<dbReference type="InterPro" id="IPR008715">
    <property type="entry name" value="SAM-MeTfrase_NodS-like"/>
</dbReference>
<organism evidence="2 3">
    <name type="scientific">Planobispora longispora</name>
    <dbReference type="NCBI Taxonomy" id="28887"/>
    <lineage>
        <taxon>Bacteria</taxon>
        <taxon>Bacillati</taxon>
        <taxon>Actinomycetota</taxon>
        <taxon>Actinomycetes</taxon>
        <taxon>Streptosporangiales</taxon>
        <taxon>Streptosporangiaceae</taxon>
        <taxon>Planobispora</taxon>
    </lineage>
</organism>
<evidence type="ECO:0000256" key="1">
    <source>
        <dbReference type="SAM" id="MobiDB-lite"/>
    </source>
</evidence>
<proteinExistence type="predicted"/>
<dbReference type="PANTHER" id="PTHR43861">
    <property type="entry name" value="TRANS-ACONITATE 2-METHYLTRANSFERASE-RELATED"/>
    <property type="match status" value="1"/>
</dbReference>
<dbReference type="AlphaFoldDB" id="A0A8J3W345"/>